<dbReference type="PROSITE" id="PS51459">
    <property type="entry name" value="FIDO"/>
    <property type="match status" value="1"/>
</dbReference>
<dbReference type="AlphaFoldDB" id="M0JKH7"/>
<proteinExistence type="predicted"/>
<dbReference type="InterPro" id="IPR003812">
    <property type="entry name" value="Fido"/>
</dbReference>
<dbReference type="EMBL" id="AOLS01000124">
    <property type="protein sequence ID" value="EMA09637.1"/>
    <property type="molecule type" value="Genomic_DNA"/>
</dbReference>
<dbReference type="InterPro" id="IPR036597">
    <property type="entry name" value="Fido-like_dom_sf"/>
</dbReference>
<feature type="domain" description="Fido" evidence="1">
    <location>
        <begin position="13"/>
        <end position="132"/>
    </location>
</feature>
<accession>M0JKH7</accession>
<protein>
    <submittedName>
        <fullName evidence="2">Death-on-curing family protein</fullName>
    </submittedName>
</protein>
<dbReference type="Gene3D" id="1.20.120.1870">
    <property type="entry name" value="Fic/DOC protein, Fido domain"/>
    <property type="match status" value="1"/>
</dbReference>
<dbReference type="PANTHER" id="PTHR39426">
    <property type="entry name" value="HOMOLOGY TO DEATH-ON-CURING PROTEIN OF PHAGE P1"/>
    <property type="match status" value="1"/>
</dbReference>
<organism evidence="2 3">
    <name type="scientific">Haloarcula marismortui ATCC 33799</name>
    <dbReference type="NCBI Taxonomy" id="662475"/>
    <lineage>
        <taxon>Archaea</taxon>
        <taxon>Methanobacteriati</taxon>
        <taxon>Methanobacteriota</taxon>
        <taxon>Stenosarchaea group</taxon>
        <taxon>Halobacteria</taxon>
        <taxon>Halobacteriales</taxon>
        <taxon>Haloarculaceae</taxon>
        <taxon>Haloarcula</taxon>
    </lineage>
</organism>
<dbReference type="InterPro" id="IPR006440">
    <property type="entry name" value="Doc"/>
</dbReference>
<dbReference type="GO" id="GO:0016301">
    <property type="term" value="F:kinase activity"/>
    <property type="evidence" value="ECO:0007669"/>
    <property type="project" value="InterPro"/>
</dbReference>
<evidence type="ECO:0000313" key="3">
    <source>
        <dbReference type="Proteomes" id="UP000011687"/>
    </source>
</evidence>
<dbReference type="SUPFAM" id="SSF140931">
    <property type="entry name" value="Fic-like"/>
    <property type="match status" value="1"/>
</dbReference>
<dbReference type="Proteomes" id="UP000011687">
    <property type="component" value="Unassembled WGS sequence"/>
</dbReference>
<dbReference type="NCBIfam" id="TIGR01550">
    <property type="entry name" value="DOC_P1"/>
    <property type="match status" value="1"/>
</dbReference>
<sequence length="167" mass="19060">MTFERMADSLWYPSVEDVVTIHDDIVAEYPDTPAGVRNRGDIEFALDYIEAGSFGSTPDTIHKKAYHLLRLLVANHPFVDANKRTALNVTVVFYFLNGYRFEYENDIRTILKGFGTDEAAVDEKDTTEYLRSHTEELDLAGEIEEWRDELVQYGLDQLTGNSSDPND</sequence>
<name>M0JKH7_9EURY</name>
<reference evidence="2 3" key="1">
    <citation type="journal article" date="2014" name="PLoS Genet.">
        <title>Phylogenetically driven sequencing of extremely halophilic archaea reveals strategies for static and dynamic osmo-response.</title>
        <authorList>
            <person name="Becker E.A."/>
            <person name="Seitzer P.M."/>
            <person name="Tritt A."/>
            <person name="Larsen D."/>
            <person name="Krusor M."/>
            <person name="Yao A.I."/>
            <person name="Wu D."/>
            <person name="Madern D."/>
            <person name="Eisen J.A."/>
            <person name="Darling A.E."/>
            <person name="Facciotti M.T."/>
        </authorList>
    </citation>
    <scope>NUCLEOTIDE SEQUENCE [LARGE SCALE GENOMIC DNA]</scope>
    <source>
        <strain evidence="2 3">ATCC 33799</strain>
    </source>
</reference>
<dbReference type="PATRIC" id="fig|662475.6.peg.4170"/>
<dbReference type="PANTHER" id="PTHR39426:SF1">
    <property type="entry name" value="HOMOLOGY TO DEATH-ON-CURING PROTEIN OF PHAGE P1"/>
    <property type="match status" value="1"/>
</dbReference>
<evidence type="ECO:0000313" key="2">
    <source>
        <dbReference type="EMBL" id="EMA09637.1"/>
    </source>
</evidence>
<gene>
    <name evidence="2" type="ORF">C435_21305</name>
</gene>
<dbReference type="Pfam" id="PF02661">
    <property type="entry name" value="Fic"/>
    <property type="match status" value="1"/>
</dbReference>
<keyword evidence="3" id="KW-1185">Reference proteome</keyword>
<dbReference type="InterPro" id="IPR053737">
    <property type="entry name" value="Type_II_TA_Toxin"/>
</dbReference>
<evidence type="ECO:0000259" key="1">
    <source>
        <dbReference type="PROSITE" id="PS51459"/>
    </source>
</evidence>
<comment type="caution">
    <text evidence="2">The sequence shown here is derived from an EMBL/GenBank/DDBJ whole genome shotgun (WGS) entry which is preliminary data.</text>
</comment>